<dbReference type="GO" id="GO:0016853">
    <property type="term" value="F:isomerase activity"/>
    <property type="evidence" value="ECO:0007669"/>
    <property type="project" value="UniProtKB-KW"/>
</dbReference>
<evidence type="ECO:0000313" key="9">
    <source>
        <dbReference type="Proteomes" id="UP000197065"/>
    </source>
</evidence>
<evidence type="ECO:0000256" key="4">
    <source>
        <dbReference type="ARBA" id="ARBA00023186"/>
    </source>
</evidence>
<dbReference type="EMBL" id="FYEH01000008">
    <property type="protein sequence ID" value="SNB71365.1"/>
    <property type="molecule type" value="Genomic_DNA"/>
</dbReference>
<comment type="function">
    <text evidence="7">Together with its co-chaperonin GroES, plays an essential role in assisting protein folding. The GroEL-GroES system forms a nano-cage that allows encapsulation of the non-native substrate proteins and provides a physical environment optimized to promote and accelerate protein folding.</text>
</comment>
<dbReference type="SUPFAM" id="SSF52029">
    <property type="entry name" value="GroEL apical domain-like"/>
    <property type="match status" value="1"/>
</dbReference>
<dbReference type="GO" id="GO:0005524">
    <property type="term" value="F:ATP binding"/>
    <property type="evidence" value="ECO:0007669"/>
    <property type="project" value="UniProtKB-KW"/>
</dbReference>
<dbReference type="CDD" id="cd03344">
    <property type="entry name" value="GroEL"/>
    <property type="match status" value="1"/>
</dbReference>
<dbReference type="SUPFAM" id="SSF54849">
    <property type="entry name" value="GroEL-intermediate domain like"/>
    <property type="match status" value="2"/>
</dbReference>
<keyword evidence="9" id="KW-1185">Reference proteome</keyword>
<dbReference type="NCBIfam" id="NF009487">
    <property type="entry name" value="PRK12849.1"/>
    <property type="match status" value="1"/>
</dbReference>
<dbReference type="InterPro" id="IPR027413">
    <property type="entry name" value="GROEL-like_equatorial_sf"/>
</dbReference>
<dbReference type="AlphaFoldDB" id="A0A212RG80"/>
<dbReference type="InterPro" id="IPR002423">
    <property type="entry name" value="Cpn60/GroEL/TCP-1"/>
</dbReference>
<protein>
    <recommendedName>
        <fullName evidence="7">60 kDa chaperonin</fullName>
    </recommendedName>
</protein>
<comment type="similarity">
    <text evidence="1 6">Belongs to the chaperonin (HSP60) family.</text>
</comment>
<accession>A0A212RG80</accession>
<organism evidence="8 9">
    <name type="scientific">Arboricoccus pini</name>
    <dbReference type="NCBI Taxonomy" id="1963835"/>
    <lineage>
        <taxon>Bacteria</taxon>
        <taxon>Pseudomonadati</taxon>
        <taxon>Pseudomonadota</taxon>
        <taxon>Alphaproteobacteria</taxon>
        <taxon>Geminicoccales</taxon>
        <taxon>Geminicoccaceae</taxon>
        <taxon>Arboricoccus</taxon>
    </lineage>
</organism>
<reference evidence="8 9" key="1">
    <citation type="submission" date="2017-06" db="EMBL/GenBank/DDBJ databases">
        <authorList>
            <person name="Kim H.J."/>
            <person name="Triplett B.A."/>
        </authorList>
    </citation>
    <scope>NUCLEOTIDE SEQUENCE [LARGE SCALE GENOMIC DNA]</scope>
    <source>
        <strain evidence="8 9">B29T1</strain>
    </source>
</reference>
<keyword evidence="2" id="KW-0547">Nucleotide-binding</keyword>
<evidence type="ECO:0000256" key="3">
    <source>
        <dbReference type="ARBA" id="ARBA00022840"/>
    </source>
</evidence>
<name>A0A212RG80_9PROT</name>
<dbReference type="InterPro" id="IPR001844">
    <property type="entry name" value="Cpn60/GroEL"/>
</dbReference>
<evidence type="ECO:0000256" key="5">
    <source>
        <dbReference type="ARBA" id="ARBA00023235"/>
    </source>
</evidence>
<proteinExistence type="inferred from homology"/>
<dbReference type="Gene3D" id="3.30.260.10">
    <property type="entry name" value="TCP-1-like chaperonin intermediate domain"/>
    <property type="match status" value="1"/>
</dbReference>
<evidence type="ECO:0000256" key="7">
    <source>
        <dbReference type="RuleBase" id="RU000419"/>
    </source>
</evidence>
<comment type="subunit">
    <text evidence="7">Forms a cylinder of 14 subunits composed of two heptameric rings stacked back-to-back. Interacts with the co-chaperonin GroES.</text>
</comment>
<dbReference type="Pfam" id="PF00118">
    <property type="entry name" value="Cpn60_TCP1"/>
    <property type="match status" value="1"/>
</dbReference>
<dbReference type="NCBIfam" id="NF000592">
    <property type="entry name" value="PRK00013.1"/>
    <property type="match status" value="1"/>
</dbReference>
<dbReference type="RefSeq" id="WP_088561896.1">
    <property type="nucleotide sequence ID" value="NZ_FYEH01000008.1"/>
</dbReference>
<dbReference type="Gene3D" id="1.10.560.10">
    <property type="entry name" value="GroEL-like equatorial domain"/>
    <property type="match status" value="1"/>
</dbReference>
<dbReference type="NCBIfam" id="NF009488">
    <property type="entry name" value="PRK12850.1"/>
    <property type="match status" value="1"/>
</dbReference>
<sequence length="542" mass="56832">MAKIMLHDAEARQALARGVAKLALAVGGTLGPKGMNVIIDRPVGTPIVSRDGVSIADEIELPCRFENLGVRVAREVAKQTNDLVGDGTTTATVLADALVREGLGTLERGVAAVDLVDGIELAAGRLIATLEAMARPIGGRGQLDAVATISAGDAELGGLVAEALERVGPEGIVRVDFGNKLKTELEVVEGMSFDRGYHSHHMVTDMERMVAVLERPLILLTDRKLEHPEEIEPLLAKVVEAKRPLLIIAEDISPEVMVSLLAKARFGDRPVVAVHPPEFGHWRQATMEDLAILTGGRVLARDLGARLETLALNDLGEAMRVIVSQNETAIINGGGTSSAMVARRKQVQRQIELAPPNIERDKLEERLARLTGGTATLKVGGATPAEQKRRVQLLDDAHAAARAAMAGGILPGGGTAYVQAARTLDDVGEGSLAIGVLTLQRALSAPLHRIATNAGFEGDVIVERVSGAAPGTGFDARTGRLVDMVESGILDPAPVATTALRNAASIAALILNTHTLVVDLPEDVDTTVGAALGGGAEKLGRQ</sequence>
<keyword evidence="3" id="KW-0067">ATP-binding</keyword>
<keyword evidence="5" id="KW-0413">Isomerase</keyword>
<dbReference type="PANTHER" id="PTHR45633">
    <property type="entry name" value="60 KDA HEAT SHOCK PROTEIN, MITOCHONDRIAL"/>
    <property type="match status" value="1"/>
</dbReference>
<evidence type="ECO:0000256" key="2">
    <source>
        <dbReference type="ARBA" id="ARBA00022741"/>
    </source>
</evidence>
<dbReference type="FunFam" id="3.50.7.10:FF:000001">
    <property type="entry name" value="60 kDa chaperonin"/>
    <property type="match status" value="1"/>
</dbReference>
<dbReference type="SUPFAM" id="SSF48592">
    <property type="entry name" value="GroEL equatorial domain-like"/>
    <property type="match status" value="1"/>
</dbReference>
<dbReference type="NCBIfam" id="NF009489">
    <property type="entry name" value="PRK12851.1"/>
    <property type="match status" value="1"/>
</dbReference>
<dbReference type="GO" id="GO:0042026">
    <property type="term" value="P:protein refolding"/>
    <property type="evidence" value="ECO:0007669"/>
    <property type="project" value="InterPro"/>
</dbReference>
<dbReference type="GO" id="GO:0140662">
    <property type="term" value="F:ATP-dependent protein folding chaperone"/>
    <property type="evidence" value="ECO:0007669"/>
    <property type="project" value="InterPro"/>
</dbReference>
<dbReference type="Gene3D" id="3.50.7.10">
    <property type="entry name" value="GroEL"/>
    <property type="match status" value="1"/>
</dbReference>
<evidence type="ECO:0000313" key="8">
    <source>
        <dbReference type="EMBL" id="SNB71365.1"/>
    </source>
</evidence>
<dbReference type="Proteomes" id="UP000197065">
    <property type="component" value="Unassembled WGS sequence"/>
</dbReference>
<evidence type="ECO:0000256" key="1">
    <source>
        <dbReference type="ARBA" id="ARBA00006607"/>
    </source>
</evidence>
<evidence type="ECO:0000256" key="6">
    <source>
        <dbReference type="RuleBase" id="RU000418"/>
    </source>
</evidence>
<dbReference type="InterPro" id="IPR027409">
    <property type="entry name" value="GroEL-like_apical_dom_sf"/>
</dbReference>
<dbReference type="OrthoDB" id="9766614at2"/>
<gene>
    <name evidence="8" type="ORF">SAMN07250955_108109</name>
</gene>
<keyword evidence="4" id="KW-0143">Chaperone</keyword>
<dbReference type="InterPro" id="IPR027410">
    <property type="entry name" value="TCP-1-like_intermed_sf"/>
</dbReference>
<dbReference type="PRINTS" id="PR00298">
    <property type="entry name" value="CHAPERONIN60"/>
</dbReference>